<dbReference type="InterPro" id="IPR036895">
    <property type="entry name" value="Uracil-DNA_glycosylase-like_sf"/>
</dbReference>
<dbReference type="Gene3D" id="3.40.470.10">
    <property type="entry name" value="Uracil-DNA glycosylase-like domain"/>
    <property type="match status" value="1"/>
</dbReference>
<evidence type="ECO:0000259" key="1">
    <source>
        <dbReference type="SMART" id="SM00986"/>
    </source>
</evidence>
<comment type="caution">
    <text evidence="2">The sequence shown here is derived from an EMBL/GenBank/DDBJ whole genome shotgun (WGS) entry which is preliminary data.</text>
</comment>
<dbReference type="GO" id="GO:0016798">
    <property type="term" value="F:hydrolase activity, acting on glycosyl bonds"/>
    <property type="evidence" value="ECO:0007669"/>
    <property type="project" value="UniProtKB-KW"/>
</dbReference>
<sequence>MTCIHSFEPIAAGGAERLILGSMPGGASLRAKQYYAHPRNAFWRIIESVLALDPGLSYEQRCAQLVKNGIALWDVLKSCTRSGSLDSDIVASSIVPNDFAGFLADHPGIRHIYFNGAKSEQMYRKYVLPTLPEQYVALPTLRLPSTSPANASLSFSGKLERWRAIVE</sequence>
<dbReference type="AlphaFoldDB" id="A0A7W4ZAK5"/>
<protein>
    <submittedName>
        <fullName evidence="2">TDG/mug DNA glycosylase family protein</fullName>
        <ecNumber evidence="2">3.2.2.-</ecNumber>
    </submittedName>
</protein>
<dbReference type="EC" id="3.2.2.-" evidence="2"/>
<dbReference type="InterPro" id="IPR005122">
    <property type="entry name" value="Uracil-DNA_glycosylase-like"/>
</dbReference>
<dbReference type="SUPFAM" id="SSF52141">
    <property type="entry name" value="Uracil-DNA glycosylase-like"/>
    <property type="match status" value="1"/>
</dbReference>
<proteinExistence type="predicted"/>
<feature type="domain" description="Uracil-DNA glycosylase-like" evidence="1">
    <location>
        <begin position="8"/>
        <end position="166"/>
    </location>
</feature>
<name>A0A7W4ZAK5_9GAMM</name>
<dbReference type="NCBIfam" id="TIGR04274">
    <property type="entry name" value="hypoxanDNAglyco"/>
    <property type="match status" value="1"/>
</dbReference>
<organism evidence="2 3">
    <name type="scientific">Microbulbifer rhizosphaerae</name>
    <dbReference type="NCBI Taxonomy" id="1562603"/>
    <lineage>
        <taxon>Bacteria</taxon>
        <taxon>Pseudomonadati</taxon>
        <taxon>Pseudomonadota</taxon>
        <taxon>Gammaproteobacteria</taxon>
        <taxon>Cellvibrionales</taxon>
        <taxon>Microbulbiferaceae</taxon>
        <taxon>Microbulbifer</taxon>
    </lineage>
</organism>
<gene>
    <name evidence="2" type="ORF">FHS09_003515</name>
</gene>
<keyword evidence="2" id="KW-0378">Hydrolase</keyword>
<keyword evidence="3" id="KW-1185">Reference proteome</keyword>
<reference evidence="2 3" key="1">
    <citation type="submission" date="2020-08" db="EMBL/GenBank/DDBJ databases">
        <title>Genomic Encyclopedia of Type Strains, Phase III (KMG-III): the genomes of soil and plant-associated and newly described type strains.</title>
        <authorList>
            <person name="Whitman W."/>
        </authorList>
    </citation>
    <scope>NUCLEOTIDE SEQUENCE [LARGE SCALE GENOMIC DNA]</scope>
    <source>
        <strain evidence="2 3">CECT 8799</strain>
    </source>
</reference>
<dbReference type="SMART" id="SM00986">
    <property type="entry name" value="UDG"/>
    <property type="match status" value="1"/>
</dbReference>
<dbReference type="InterPro" id="IPR026353">
    <property type="entry name" value="Hypoxan-DNA_Glyclase"/>
</dbReference>
<dbReference type="EMBL" id="JACHWZ010000018">
    <property type="protein sequence ID" value="MBB3062666.1"/>
    <property type="molecule type" value="Genomic_DNA"/>
</dbReference>
<evidence type="ECO:0000313" key="3">
    <source>
        <dbReference type="Proteomes" id="UP000535937"/>
    </source>
</evidence>
<dbReference type="RefSeq" id="WP_183462144.1">
    <property type="nucleotide sequence ID" value="NZ_JACHWZ010000018.1"/>
</dbReference>
<evidence type="ECO:0000313" key="2">
    <source>
        <dbReference type="EMBL" id="MBB3062666.1"/>
    </source>
</evidence>
<accession>A0A7W4ZAK5</accession>
<dbReference type="Proteomes" id="UP000535937">
    <property type="component" value="Unassembled WGS sequence"/>
</dbReference>
<dbReference type="SMART" id="SM00987">
    <property type="entry name" value="UreE_C"/>
    <property type="match status" value="1"/>
</dbReference>
<dbReference type="CDD" id="cd10032">
    <property type="entry name" value="UDG-F6_HDG"/>
    <property type="match status" value="1"/>
</dbReference>
<dbReference type="Pfam" id="PF03167">
    <property type="entry name" value="UDG"/>
    <property type="match status" value="1"/>
</dbReference>
<keyword evidence="2" id="KW-0326">Glycosidase</keyword>